<keyword evidence="3" id="KW-1185">Reference proteome</keyword>
<evidence type="ECO:0000313" key="3">
    <source>
        <dbReference type="Proteomes" id="UP000094236"/>
    </source>
</evidence>
<gene>
    <name evidence="2" type="ORF">PACTADRAFT_49096</name>
</gene>
<feature type="compositionally biased region" description="Low complexity" evidence="1">
    <location>
        <begin position="13"/>
        <end position="25"/>
    </location>
</feature>
<feature type="compositionally biased region" description="Low complexity" evidence="1">
    <location>
        <begin position="275"/>
        <end position="295"/>
    </location>
</feature>
<sequence>MATLSSQKADPKNCTNNNNNNSTSTPIGENEVFAENFNSNRTTDESLKEEESSTMATTKRVKTDLKEVSNSEDGNGLSMNNITAAGTAVSNGNGNGNSNVGDNCGSNFHGSSRKRHRPSSLDLRDHSNLQPNSLRTKDELGKIALKIVSPGLPALSPTMQNTVAISKNIELQQKQLIAARMTTPTTSTATTATTAAATALGAAAPAGATATGAMNANAMGTGGPSAGGPPAGSVNSSINAIKANGGSAVVAANSNIEPQLVTIPPAGLKSIGPTSSMSSSSSNSQHHQHSQQSTSATGLSADLSNLSIPTKRLKRDKIPTPLNVSELVNDVPNQAVKSAPPLRYSYYSRPLVYPYHNQQPQQLPYQQHTSQPYQYARTAVAGGRKIVRPYGQYPPYQQKVTPSHQNFYRYATLPYYTSTYPGAAATAVQPQPLYNSLPPGPALHFAPRFHFLDRSNGAYSFVLSPAQHQQYRTRNANGVNRKNTNNKQGNQSNATVVVRESPSDKLVVDIFPNEVRDAPAIAQPLSAQRENFF</sequence>
<accession>A0A1E4U023</accession>
<protein>
    <submittedName>
        <fullName evidence="2">Uncharacterized protein</fullName>
    </submittedName>
</protein>
<name>A0A1E4U023_PACTA</name>
<dbReference type="Proteomes" id="UP000094236">
    <property type="component" value="Unassembled WGS sequence"/>
</dbReference>
<organism evidence="2 3">
    <name type="scientific">Pachysolen tannophilus NRRL Y-2460</name>
    <dbReference type="NCBI Taxonomy" id="669874"/>
    <lineage>
        <taxon>Eukaryota</taxon>
        <taxon>Fungi</taxon>
        <taxon>Dikarya</taxon>
        <taxon>Ascomycota</taxon>
        <taxon>Saccharomycotina</taxon>
        <taxon>Pichiomycetes</taxon>
        <taxon>Pachysolenaceae</taxon>
        <taxon>Pachysolen</taxon>
    </lineage>
</organism>
<feature type="region of interest" description="Disordered" evidence="1">
    <location>
        <begin position="267"/>
        <end position="301"/>
    </location>
</feature>
<feature type="compositionally biased region" description="Low complexity" evidence="1">
    <location>
        <begin position="90"/>
        <end position="107"/>
    </location>
</feature>
<feature type="compositionally biased region" description="Basic and acidic residues" evidence="1">
    <location>
        <begin position="42"/>
        <end position="51"/>
    </location>
</feature>
<dbReference type="AlphaFoldDB" id="A0A1E4U023"/>
<reference evidence="3" key="1">
    <citation type="submission" date="2016-05" db="EMBL/GenBank/DDBJ databases">
        <title>Comparative genomics of biotechnologically important yeasts.</title>
        <authorList>
            <consortium name="DOE Joint Genome Institute"/>
            <person name="Riley R."/>
            <person name="Haridas S."/>
            <person name="Wolfe K.H."/>
            <person name="Lopes M.R."/>
            <person name="Hittinger C.T."/>
            <person name="Goker M."/>
            <person name="Salamov A."/>
            <person name="Wisecaver J."/>
            <person name="Long T.M."/>
            <person name="Aerts A.L."/>
            <person name="Barry K."/>
            <person name="Choi C."/>
            <person name="Clum A."/>
            <person name="Coughlan A.Y."/>
            <person name="Deshpande S."/>
            <person name="Douglass A.P."/>
            <person name="Hanson S.J."/>
            <person name="Klenk H.-P."/>
            <person name="Labutti K."/>
            <person name="Lapidus A."/>
            <person name="Lindquist E."/>
            <person name="Lipzen A."/>
            <person name="Meier-Kolthoff J.P."/>
            <person name="Ohm R.A."/>
            <person name="Otillar R.P."/>
            <person name="Pangilinan J."/>
            <person name="Peng Y."/>
            <person name="Rokas A."/>
            <person name="Rosa C.A."/>
            <person name="Scheuner C."/>
            <person name="Sibirny A.A."/>
            <person name="Slot J.C."/>
            <person name="Stielow J.B."/>
            <person name="Sun H."/>
            <person name="Kurtzman C.P."/>
            <person name="Blackwell M."/>
            <person name="Grigoriev I.V."/>
            <person name="Jeffries T.W."/>
        </authorList>
    </citation>
    <scope>NUCLEOTIDE SEQUENCE [LARGE SCALE GENOMIC DNA]</scope>
    <source>
        <strain evidence="3">NRRL Y-2460</strain>
    </source>
</reference>
<proteinExistence type="predicted"/>
<dbReference type="EMBL" id="KV454012">
    <property type="protein sequence ID" value="ODV97373.1"/>
    <property type="molecule type" value="Genomic_DNA"/>
</dbReference>
<evidence type="ECO:0000256" key="1">
    <source>
        <dbReference type="SAM" id="MobiDB-lite"/>
    </source>
</evidence>
<feature type="region of interest" description="Disordered" evidence="1">
    <location>
        <begin position="1"/>
        <end position="135"/>
    </location>
</feature>
<feature type="non-terminal residue" evidence="2">
    <location>
        <position position="533"/>
    </location>
</feature>
<dbReference type="OrthoDB" id="3977264at2759"/>
<evidence type="ECO:0000313" key="2">
    <source>
        <dbReference type="EMBL" id="ODV97373.1"/>
    </source>
</evidence>
<feature type="compositionally biased region" description="Polar residues" evidence="1">
    <location>
        <begin position="71"/>
        <end position="84"/>
    </location>
</feature>